<sequence length="540" mass="59505">MDIWRYKYPCPGHSKGIHERASQDHSGKRRFERERLCIQRSSRAAPPREEEGEEEGEEEEELEIARVLIQKEIQPSVYRFCHGSVDTPPTGVDTMLQTQVLDSVSTQPEVVSTLVTLPREPILPVLDSASTKEQAKTIMEKGDLSGKGFASRGAAERLPEGKKKEKKKEKKRRSSRLLEIFWACPNFEDEIVLRGVECEEEGRAWCPGVVEIVWSEDEVANQREGPYWGSFFVKGRDKVAFTTPCPVSTTAIAVPFPVAMFLLLWPVRDCVTLGTPGEGPGGVRLPCKFRVRAAVVCSYCCIACMESVVIRCVHAVAARLVLDSLDVVFLVWRTLAGKSSLVLTGCKLCEGFSQGCSGLVSIVVVLPQSLRLCILVKVLPRIALCRFCQRFFPRVLCVRPVLALLVEVLPKAALFSGVSSIAIGNCVLCRALLVTEPVLTSLGTCGVVVPFGRLPVLWWHECMWFLDLVVCPESEVVLLVGHRPCRGTGNPYWALFTRLTPLLPSARGSSSRELGVGQVAEAAVAPCVVSSSESECCEFL</sequence>
<dbReference type="AlphaFoldDB" id="A0A843W5P7"/>
<evidence type="ECO:0000313" key="3">
    <source>
        <dbReference type="Proteomes" id="UP000652761"/>
    </source>
</evidence>
<evidence type="ECO:0000313" key="2">
    <source>
        <dbReference type="EMBL" id="MQM03296.1"/>
    </source>
</evidence>
<keyword evidence="3" id="KW-1185">Reference proteome</keyword>
<feature type="compositionally biased region" description="Acidic residues" evidence="1">
    <location>
        <begin position="50"/>
        <end position="61"/>
    </location>
</feature>
<feature type="compositionally biased region" description="Basic and acidic residues" evidence="1">
    <location>
        <begin position="16"/>
        <end position="37"/>
    </location>
</feature>
<evidence type="ECO:0000256" key="1">
    <source>
        <dbReference type="SAM" id="MobiDB-lite"/>
    </source>
</evidence>
<reference evidence="2" key="1">
    <citation type="submission" date="2017-07" db="EMBL/GenBank/DDBJ databases">
        <title>Taro Niue Genome Assembly and Annotation.</title>
        <authorList>
            <person name="Atibalentja N."/>
            <person name="Keating K."/>
            <person name="Fields C.J."/>
        </authorList>
    </citation>
    <scope>NUCLEOTIDE SEQUENCE</scope>
    <source>
        <strain evidence="2">Niue_2</strain>
        <tissue evidence="2">Leaf</tissue>
    </source>
</reference>
<dbReference type="Proteomes" id="UP000652761">
    <property type="component" value="Unassembled WGS sequence"/>
</dbReference>
<gene>
    <name evidence="2" type="ORF">Taro_036075</name>
</gene>
<feature type="region of interest" description="Disordered" evidence="1">
    <location>
        <begin position="139"/>
        <end position="170"/>
    </location>
</feature>
<proteinExistence type="predicted"/>
<dbReference type="EMBL" id="NMUH01003007">
    <property type="protein sequence ID" value="MQM03296.1"/>
    <property type="molecule type" value="Genomic_DNA"/>
</dbReference>
<name>A0A843W5P7_COLES</name>
<feature type="region of interest" description="Disordered" evidence="1">
    <location>
        <begin position="11"/>
        <end position="61"/>
    </location>
</feature>
<protein>
    <submittedName>
        <fullName evidence="2">Uncharacterized protein</fullName>
    </submittedName>
</protein>
<accession>A0A843W5P7</accession>
<comment type="caution">
    <text evidence="2">The sequence shown here is derived from an EMBL/GenBank/DDBJ whole genome shotgun (WGS) entry which is preliminary data.</text>
</comment>
<organism evidence="2 3">
    <name type="scientific">Colocasia esculenta</name>
    <name type="common">Wild taro</name>
    <name type="synonym">Arum esculentum</name>
    <dbReference type="NCBI Taxonomy" id="4460"/>
    <lineage>
        <taxon>Eukaryota</taxon>
        <taxon>Viridiplantae</taxon>
        <taxon>Streptophyta</taxon>
        <taxon>Embryophyta</taxon>
        <taxon>Tracheophyta</taxon>
        <taxon>Spermatophyta</taxon>
        <taxon>Magnoliopsida</taxon>
        <taxon>Liliopsida</taxon>
        <taxon>Araceae</taxon>
        <taxon>Aroideae</taxon>
        <taxon>Colocasieae</taxon>
        <taxon>Colocasia</taxon>
    </lineage>
</organism>
<feature type="compositionally biased region" description="Basic and acidic residues" evidence="1">
    <location>
        <begin position="154"/>
        <end position="163"/>
    </location>
</feature>